<accession>A0A0A9YQQ2</accession>
<protein>
    <submittedName>
        <fullName evidence="2">Osmoprotectant uptake system A</fullName>
    </submittedName>
</protein>
<reference evidence="2" key="2">
    <citation type="submission" date="2014-07" db="EMBL/GenBank/DDBJ databases">
        <authorList>
            <person name="Hull J."/>
        </authorList>
    </citation>
    <scope>NUCLEOTIDE SEQUENCE</scope>
</reference>
<proteinExistence type="predicted"/>
<evidence type="ECO:0000313" key="2">
    <source>
        <dbReference type="EMBL" id="JAG33428.1"/>
    </source>
</evidence>
<dbReference type="AlphaFoldDB" id="A0A0A9YQQ2"/>
<gene>
    <name evidence="2" type="primary">ousA</name>
    <name evidence="2" type="ORF">CM83_92755</name>
</gene>
<organism evidence="2">
    <name type="scientific">Lygus hesperus</name>
    <name type="common">Western plant bug</name>
    <dbReference type="NCBI Taxonomy" id="30085"/>
    <lineage>
        <taxon>Eukaryota</taxon>
        <taxon>Metazoa</taxon>
        <taxon>Ecdysozoa</taxon>
        <taxon>Arthropoda</taxon>
        <taxon>Hexapoda</taxon>
        <taxon>Insecta</taxon>
        <taxon>Pterygota</taxon>
        <taxon>Neoptera</taxon>
        <taxon>Paraneoptera</taxon>
        <taxon>Hemiptera</taxon>
        <taxon>Heteroptera</taxon>
        <taxon>Panheteroptera</taxon>
        <taxon>Cimicomorpha</taxon>
        <taxon>Miridae</taxon>
        <taxon>Mirini</taxon>
        <taxon>Lygus</taxon>
    </lineage>
</organism>
<reference evidence="2" key="1">
    <citation type="journal article" date="2014" name="PLoS ONE">
        <title>Transcriptome-Based Identification of ABC Transporters in the Western Tarnished Plant Bug Lygus hesperus.</title>
        <authorList>
            <person name="Hull J.J."/>
            <person name="Chaney K."/>
            <person name="Geib S.M."/>
            <person name="Fabrick J.A."/>
            <person name="Brent C.S."/>
            <person name="Walsh D."/>
            <person name="Lavine L.C."/>
        </authorList>
    </citation>
    <scope>NUCLEOTIDE SEQUENCE</scope>
</reference>
<feature type="non-terminal residue" evidence="2">
    <location>
        <position position="105"/>
    </location>
</feature>
<evidence type="ECO:0000256" key="1">
    <source>
        <dbReference type="SAM" id="MobiDB-lite"/>
    </source>
</evidence>
<dbReference type="EMBL" id="GBHO01010176">
    <property type="protein sequence ID" value="JAG33428.1"/>
    <property type="molecule type" value="Transcribed_RNA"/>
</dbReference>
<feature type="compositionally biased region" description="Basic and acidic residues" evidence="1">
    <location>
        <begin position="81"/>
        <end position="90"/>
    </location>
</feature>
<name>A0A0A9YQQ2_LYGHE</name>
<feature type="non-terminal residue" evidence="2">
    <location>
        <position position="1"/>
    </location>
</feature>
<feature type="region of interest" description="Disordered" evidence="1">
    <location>
        <begin position="81"/>
        <end position="105"/>
    </location>
</feature>
<sequence length="105" mass="11130">TELNVIGSNIEGQKQATVPLNFYLSDSQVNPSLPGSTSNQGESKGIFTCYGITPAQLSTATPAAATVELLDEIIEEHVDELKRPSADNTEKIAPGCIADDDEKPL</sequence>